<dbReference type="InterPro" id="IPR014543">
    <property type="entry name" value="UCP028291"/>
</dbReference>
<comment type="caution">
    <text evidence="2">The sequence shown here is derived from an EMBL/GenBank/DDBJ whole genome shotgun (WGS) entry which is preliminary data.</text>
</comment>
<dbReference type="Proteomes" id="UP000241206">
    <property type="component" value="Unassembled WGS sequence"/>
</dbReference>
<feature type="region of interest" description="Disordered" evidence="1">
    <location>
        <begin position="33"/>
        <end position="54"/>
    </location>
</feature>
<dbReference type="Pfam" id="PF09981">
    <property type="entry name" value="DUF2218"/>
    <property type="match status" value="1"/>
</dbReference>
<dbReference type="AlphaFoldDB" id="A0A2T4HNC1"/>
<protein>
    <submittedName>
        <fullName evidence="2">DUF2218 domain-containing protein</fullName>
    </submittedName>
</protein>
<feature type="compositionally biased region" description="Low complexity" evidence="1">
    <location>
        <begin position="38"/>
        <end position="54"/>
    </location>
</feature>
<proteinExistence type="predicted"/>
<evidence type="ECO:0000313" key="2">
    <source>
        <dbReference type="EMBL" id="PTD17267.1"/>
    </source>
</evidence>
<dbReference type="Gene3D" id="3.30.310.50">
    <property type="entry name" value="Alpha-D-phosphohexomutase, C-terminal domain"/>
    <property type="match status" value="1"/>
</dbReference>
<evidence type="ECO:0000256" key="1">
    <source>
        <dbReference type="SAM" id="MobiDB-lite"/>
    </source>
</evidence>
<accession>A0A2T4HNC1</accession>
<reference evidence="2 3" key="1">
    <citation type="submission" date="2017-11" db="EMBL/GenBank/DDBJ databases">
        <title>Sphingomonas oleivorans sp. nov., isolated from oil-contaminated soil.</title>
        <authorList>
            <person name="Wang L."/>
            <person name="Chen L."/>
        </authorList>
    </citation>
    <scope>NUCLEOTIDE SEQUENCE [LARGE SCALE GENOMIC DNA]</scope>
    <source>
        <strain evidence="2 3">K101</strain>
    </source>
</reference>
<keyword evidence="3" id="KW-1185">Reference proteome</keyword>
<evidence type="ECO:0000313" key="3">
    <source>
        <dbReference type="Proteomes" id="UP000241206"/>
    </source>
</evidence>
<gene>
    <name evidence="2" type="ORF">CV103_19270</name>
</gene>
<dbReference type="EMBL" id="PHHF01000076">
    <property type="protein sequence ID" value="PTD17267.1"/>
    <property type="molecule type" value="Genomic_DNA"/>
</dbReference>
<organism evidence="2 3">
    <name type="scientific">Edaphosphingomonas fennica</name>
    <dbReference type="NCBI Taxonomy" id="114404"/>
    <lineage>
        <taxon>Bacteria</taxon>
        <taxon>Pseudomonadati</taxon>
        <taxon>Pseudomonadota</taxon>
        <taxon>Alphaproteobacteria</taxon>
        <taxon>Sphingomonadales</taxon>
        <taxon>Rhizorhabdaceae</taxon>
        <taxon>Edaphosphingomonas</taxon>
    </lineage>
</organism>
<name>A0A2T4HNC1_9SPHN</name>
<sequence length="148" mass="16116">MRRRLGIDPAAPTYARSAGARWGRIAPTRFPARTWEGSSPLTNPTTTSAAASVPTSHGSRYLQQLCKHWAHNLKVEFTADHGTVTFPKDARGADFPGDAVATFDAAADALTVRIDASSPEQLEALKGAVARHLDRFAFREAPLAFDWR</sequence>